<dbReference type="InterPro" id="IPR016085">
    <property type="entry name" value="Protease_inh_B-barrel_dom"/>
</dbReference>
<dbReference type="SUPFAM" id="SSF50882">
    <property type="entry name" value="beta-Barrel protease inhibitors"/>
    <property type="match status" value="2"/>
</dbReference>
<feature type="region of interest" description="Disordered" evidence="2">
    <location>
        <begin position="24"/>
        <end position="59"/>
    </location>
</feature>
<organism evidence="5 6">
    <name type="scientific">Methylobacterium radiodurans</name>
    <dbReference type="NCBI Taxonomy" id="2202828"/>
    <lineage>
        <taxon>Bacteria</taxon>
        <taxon>Pseudomonadati</taxon>
        <taxon>Pseudomonadota</taxon>
        <taxon>Alphaproteobacteria</taxon>
        <taxon>Hyphomicrobiales</taxon>
        <taxon>Methylobacteriaceae</taxon>
        <taxon>Methylobacterium</taxon>
    </lineage>
</organism>
<feature type="compositionally biased region" description="Low complexity" evidence="2">
    <location>
        <begin position="43"/>
        <end position="54"/>
    </location>
</feature>
<feature type="chain" id="PRO_5015895258" description="Alkaline proteinase inhibitor/ Outer membrane lipoprotein Omp19 domain-containing protein" evidence="3">
    <location>
        <begin position="21"/>
        <end position="293"/>
    </location>
</feature>
<evidence type="ECO:0000256" key="1">
    <source>
        <dbReference type="ARBA" id="ARBA00022729"/>
    </source>
</evidence>
<dbReference type="InterPro" id="IPR021140">
    <property type="entry name" value="Inh/Omp19"/>
</dbReference>
<dbReference type="KEGG" id="meti:DK427_07480"/>
<feature type="domain" description="Alkaline proteinase inhibitor/ Outer membrane lipoprotein Omp19" evidence="4">
    <location>
        <begin position="65"/>
        <end position="154"/>
    </location>
</feature>
<keyword evidence="6" id="KW-1185">Reference proteome</keyword>
<accession>A0A2U8VQ61</accession>
<evidence type="ECO:0000313" key="6">
    <source>
        <dbReference type="Proteomes" id="UP000246058"/>
    </source>
</evidence>
<dbReference type="GO" id="GO:0004866">
    <property type="term" value="F:endopeptidase inhibitor activity"/>
    <property type="evidence" value="ECO:0007669"/>
    <property type="project" value="InterPro"/>
</dbReference>
<sequence length="293" mass="30935">MRRILLTALAAALASSTAAAQEAIPAQPPQLPPLLPSAPPDATPTAPEAALAPPVDRLPDRFTGVPGTWDLSRDGTNRRCVMTLGLDNGPVGRKLAFPAGCRRALPITTTMVGWLYTEGGVRLVDKDVRPLLIFTPRPDRGSYGAKSEAGEVYSFVPLDIAAMRPPEPDRPVASPQIATAGPETSAPDRPAVQAALPAPAAGESAPGLYALDRYRDRDVCRLELAGDGGVTLMPGCRDSGIEVFGPATWSFAAGRLTLKARRGHTVGLVPNGEGAWRRDPETGTTFILRRVEP</sequence>
<evidence type="ECO:0000256" key="3">
    <source>
        <dbReference type="SAM" id="SignalP"/>
    </source>
</evidence>
<gene>
    <name evidence="5" type="ORF">DK427_07480</name>
</gene>
<dbReference type="Proteomes" id="UP000246058">
    <property type="component" value="Chromosome"/>
</dbReference>
<proteinExistence type="predicted"/>
<evidence type="ECO:0000256" key="2">
    <source>
        <dbReference type="SAM" id="MobiDB-lite"/>
    </source>
</evidence>
<keyword evidence="1 3" id="KW-0732">Signal</keyword>
<evidence type="ECO:0000313" key="5">
    <source>
        <dbReference type="EMBL" id="AWN35598.1"/>
    </source>
</evidence>
<dbReference type="RefSeq" id="WP_109950715.1">
    <property type="nucleotide sequence ID" value="NZ_CP029551.1"/>
</dbReference>
<dbReference type="OrthoDB" id="8446360at2"/>
<dbReference type="EMBL" id="CP029551">
    <property type="protein sequence ID" value="AWN35598.1"/>
    <property type="molecule type" value="Genomic_DNA"/>
</dbReference>
<feature type="signal peptide" evidence="3">
    <location>
        <begin position="1"/>
        <end position="20"/>
    </location>
</feature>
<feature type="compositionally biased region" description="Pro residues" evidence="2">
    <location>
        <begin position="26"/>
        <end position="42"/>
    </location>
</feature>
<dbReference type="AlphaFoldDB" id="A0A2U8VQ61"/>
<name>A0A2U8VQ61_9HYPH</name>
<dbReference type="Pfam" id="PF02974">
    <property type="entry name" value="Inh"/>
    <property type="match status" value="1"/>
</dbReference>
<reference evidence="5 6" key="1">
    <citation type="submission" date="2018-05" db="EMBL/GenBank/DDBJ databases">
        <title>Complete Genome Sequence of Methylobacterium sp. 17Sr1-43.</title>
        <authorList>
            <person name="Srinivasan S."/>
        </authorList>
    </citation>
    <scope>NUCLEOTIDE SEQUENCE [LARGE SCALE GENOMIC DNA]</scope>
    <source>
        <strain evidence="5 6">17Sr1-43</strain>
    </source>
</reference>
<evidence type="ECO:0000259" key="4">
    <source>
        <dbReference type="Pfam" id="PF02974"/>
    </source>
</evidence>
<feature type="region of interest" description="Disordered" evidence="2">
    <location>
        <begin position="164"/>
        <end position="189"/>
    </location>
</feature>
<dbReference type="Gene3D" id="2.40.128.10">
    <property type="match status" value="2"/>
</dbReference>
<protein>
    <recommendedName>
        <fullName evidence="4">Alkaline proteinase inhibitor/ Outer membrane lipoprotein Omp19 domain-containing protein</fullName>
    </recommendedName>
</protein>